<gene>
    <name evidence="1" type="ORF">AB5J49_35785</name>
</gene>
<sequence length="72" mass="8287">MNTAEPNVILRGGISPYLTDDQRIRYVEDPDEKLKLLRGNRYEHFEPTPESETRDGVQLRVFVWVGGAKLAE</sequence>
<dbReference type="AlphaFoldDB" id="A0AB39Q4T9"/>
<name>A0AB39Q4T9_9ACTN</name>
<protein>
    <submittedName>
        <fullName evidence="1">DUF5988 family protein</fullName>
    </submittedName>
</protein>
<dbReference type="EMBL" id="CP163439">
    <property type="protein sequence ID" value="XDQ38293.1"/>
    <property type="molecule type" value="Genomic_DNA"/>
</dbReference>
<dbReference type="RefSeq" id="WP_369172991.1">
    <property type="nucleotide sequence ID" value="NZ_CP163439.1"/>
</dbReference>
<evidence type="ECO:0000313" key="1">
    <source>
        <dbReference type="EMBL" id="XDQ38293.1"/>
    </source>
</evidence>
<organism evidence="1">
    <name type="scientific">Streptomyces sp. R28</name>
    <dbReference type="NCBI Taxonomy" id="3238628"/>
    <lineage>
        <taxon>Bacteria</taxon>
        <taxon>Bacillati</taxon>
        <taxon>Actinomycetota</taxon>
        <taxon>Actinomycetes</taxon>
        <taxon>Kitasatosporales</taxon>
        <taxon>Streptomycetaceae</taxon>
        <taxon>Streptomyces</taxon>
    </lineage>
</organism>
<proteinExistence type="predicted"/>
<reference evidence="1" key="1">
    <citation type="submission" date="2024-07" db="EMBL/GenBank/DDBJ databases">
        <authorList>
            <person name="Yu S.T."/>
        </authorList>
    </citation>
    <scope>NUCLEOTIDE SEQUENCE</scope>
    <source>
        <strain evidence="1">R28</strain>
    </source>
</reference>
<dbReference type="InterPro" id="IPR046030">
    <property type="entry name" value="DUF5988"/>
</dbReference>
<dbReference type="Pfam" id="PF19450">
    <property type="entry name" value="DUF5988"/>
    <property type="match status" value="1"/>
</dbReference>
<accession>A0AB39Q4T9</accession>